<evidence type="ECO:0000256" key="1">
    <source>
        <dbReference type="SAM" id="Phobius"/>
    </source>
</evidence>
<dbReference type="SUPFAM" id="SSF50891">
    <property type="entry name" value="Cyclophilin-like"/>
    <property type="match status" value="1"/>
</dbReference>
<proteinExistence type="predicted"/>
<dbReference type="InterPro" id="IPR002130">
    <property type="entry name" value="Cyclophilin-type_PPIase_dom"/>
</dbReference>
<evidence type="ECO:0000313" key="3">
    <source>
        <dbReference type="EMBL" id="CCD12309.1"/>
    </source>
</evidence>
<dbReference type="EMBL" id="CAEQ01000662">
    <property type="protein sequence ID" value="CCD12309.1"/>
    <property type="molecule type" value="Genomic_DNA"/>
</dbReference>
<dbReference type="PANTHER" id="PTHR11071">
    <property type="entry name" value="PEPTIDYL-PROLYL CIS-TRANS ISOMERASE"/>
    <property type="match status" value="1"/>
</dbReference>
<sequence>MPIYCVAHATRRFSAFRTIGDELIPQPCLAGTSLFHQRVRMCSASSPRWIGAASGQFRSGAVVARDNGCNAVVRVKRLPLTLIEEVPLPQRILTDLELVMMAWCEEHARQYAIIMTAIRLGMFILLLIVLYVFYRTQISSERMLRGVDHMPPDLRVGSVVYFDVTENGVDIGRIVIGLLNENCPHYCEYFHRRCTGNGGRGDSFRGMHLSAIVPRHCLIFGDGREMTHDVPGFNPHYLPTEFVGTGAWRGALSSIAYGPNKESPNFTIHVSSGDYTPQVFALVLGGYDVVERINSAGSKHGNAPKKEFVIVECGELCTLAKSHITPIPW</sequence>
<protein>
    <submittedName>
        <fullName evidence="3">WGS project CAEQ00000000 data, annotated contig 1278</fullName>
    </submittedName>
</protein>
<dbReference type="GO" id="GO:0003755">
    <property type="term" value="F:peptidyl-prolyl cis-trans isomerase activity"/>
    <property type="evidence" value="ECO:0007669"/>
    <property type="project" value="InterPro"/>
</dbReference>
<organism evidence="3 4">
    <name type="scientific">Trypanosoma congolense (strain IL3000)</name>
    <dbReference type="NCBI Taxonomy" id="1068625"/>
    <lineage>
        <taxon>Eukaryota</taxon>
        <taxon>Discoba</taxon>
        <taxon>Euglenozoa</taxon>
        <taxon>Kinetoplastea</taxon>
        <taxon>Metakinetoplastina</taxon>
        <taxon>Trypanosomatida</taxon>
        <taxon>Trypanosomatidae</taxon>
        <taxon>Trypanosoma</taxon>
        <taxon>Nannomonas</taxon>
    </lineage>
</organism>
<keyword evidence="1" id="KW-0472">Membrane</keyword>
<dbReference type="GO" id="GO:0016018">
    <property type="term" value="F:cyclosporin A binding"/>
    <property type="evidence" value="ECO:0007669"/>
    <property type="project" value="TreeGrafter"/>
</dbReference>
<dbReference type="Proteomes" id="UP000000702">
    <property type="component" value="Unassembled WGS sequence"/>
</dbReference>
<feature type="transmembrane region" description="Helical" evidence="1">
    <location>
        <begin position="111"/>
        <end position="134"/>
    </location>
</feature>
<evidence type="ECO:0000259" key="2">
    <source>
        <dbReference type="PROSITE" id="PS50072"/>
    </source>
</evidence>
<name>F9W562_TRYCI</name>
<reference evidence="3 4" key="2">
    <citation type="journal article" date="2012" name="Proc. Natl. Acad. Sci. U.S.A.">
        <title>Antigenic diversity is generated by distinct evolutionary mechanisms in African trypanosome species.</title>
        <authorList>
            <person name="Jackson A.P."/>
            <person name="Berry A."/>
            <person name="Aslett M."/>
            <person name="Allison H.C."/>
            <person name="Burton P."/>
            <person name="Vavrova-Anderson J."/>
            <person name="Brown R."/>
            <person name="Browne H."/>
            <person name="Corton N."/>
            <person name="Hauser H."/>
            <person name="Gamble J."/>
            <person name="Gilderthorp R."/>
            <person name="Marcello L."/>
            <person name="McQuillan J."/>
            <person name="Otto T.D."/>
            <person name="Quail M.A."/>
            <person name="Sanders M.J."/>
            <person name="van Tonder A."/>
            <person name="Ginger M.L."/>
            <person name="Field M.C."/>
            <person name="Barry J.D."/>
            <person name="Hertz-Fowler C."/>
            <person name="Berriman M."/>
        </authorList>
    </citation>
    <scope>NUCLEOTIDE SEQUENCE [LARGE SCALE GENOMIC DNA]</scope>
    <source>
        <strain evidence="3 4">IL3000</strain>
    </source>
</reference>
<dbReference type="Pfam" id="PF00160">
    <property type="entry name" value="Pro_isomerase"/>
    <property type="match status" value="1"/>
</dbReference>
<feature type="domain" description="PPIase cyclophilin-type" evidence="2">
    <location>
        <begin position="161"/>
        <end position="315"/>
    </location>
</feature>
<dbReference type="PANTHER" id="PTHR11071:SF436">
    <property type="entry name" value="PROTEIN, PUTATIVE-RELATED"/>
    <property type="match status" value="1"/>
</dbReference>
<keyword evidence="1" id="KW-1133">Transmembrane helix</keyword>
<dbReference type="VEuPathDB" id="TriTrypDB:TcIL3000_0_32030"/>
<dbReference type="Gene3D" id="2.40.100.10">
    <property type="entry name" value="Cyclophilin-like"/>
    <property type="match status" value="1"/>
</dbReference>
<feature type="non-terminal residue" evidence="3">
    <location>
        <position position="329"/>
    </location>
</feature>
<dbReference type="PROSITE" id="PS50072">
    <property type="entry name" value="CSA_PPIASE_2"/>
    <property type="match status" value="1"/>
</dbReference>
<evidence type="ECO:0000313" key="4">
    <source>
        <dbReference type="Proteomes" id="UP000000702"/>
    </source>
</evidence>
<comment type="caution">
    <text evidence="3">The sequence shown here is derived from an EMBL/GenBank/DDBJ whole genome shotgun (WGS) entry which is preliminary data.</text>
</comment>
<dbReference type="InterPro" id="IPR029000">
    <property type="entry name" value="Cyclophilin-like_dom_sf"/>
</dbReference>
<reference evidence="4" key="1">
    <citation type="submission" date="2011-07" db="EMBL/GenBank/DDBJ databases">
        <title>Divergent evolution of antigenic variation in African trypanosomes.</title>
        <authorList>
            <person name="Jackson A.P."/>
            <person name="Berry A."/>
            <person name="Allison H.C."/>
            <person name="Burton P."/>
            <person name="Anderson J."/>
            <person name="Aslett M."/>
            <person name="Brown R."/>
            <person name="Corton N."/>
            <person name="Harris D."/>
            <person name="Hauser H."/>
            <person name="Gamble J."/>
            <person name="Gilderthorp R."/>
            <person name="McQuillan J."/>
            <person name="Quail M.A."/>
            <person name="Sanders M."/>
            <person name="Van Tonder A."/>
            <person name="Ginger M.L."/>
            <person name="Donelson J.E."/>
            <person name="Field M.C."/>
            <person name="Barry J.D."/>
            <person name="Berriman M."/>
            <person name="Hertz-Fowler C."/>
        </authorList>
    </citation>
    <scope>NUCLEOTIDE SEQUENCE [LARGE SCALE GENOMIC DNA]</scope>
    <source>
        <strain evidence="4">IL3000</strain>
    </source>
</reference>
<dbReference type="GO" id="GO:0006457">
    <property type="term" value="P:protein folding"/>
    <property type="evidence" value="ECO:0007669"/>
    <property type="project" value="TreeGrafter"/>
</dbReference>
<dbReference type="GO" id="GO:0005737">
    <property type="term" value="C:cytoplasm"/>
    <property type="evidence" value="ECO:0007669"/>
    <property type="project" value="TreeGrafter"/>
</dbReference>
<gene>
    <name evidence="3" type="ORF">TCIL3000_0_32030</name>
</gene>
<keyword evidence="4" id="KW-1185">Reference proteome</keyword>
<dbReference type="AlphaFoldDB" id="F9W562"/>
<accession>F9W562</accession>
<keyword evidence="1" id="KW-0812">Transmembrane</keyword>